<name>A0A0A8Y1G8_ARUDO</name>
<reference evidence="1" key="2">
    <citation type="journal article" date="2015" name="Data Brief">
        <title>Shoot transcriptome of the giant reed, Arundo donax.</title>
        <authorList>
            <person name="Barrero R.A."/>
            <person name="Guerrero F.D."/>
            <person name="Moolhuijzen P."/>
            <person name="Goolsby J.A."/>
            <person name="Tidwell J."/>
            <person name="Bellgard S.E."/>
            <person name="Bellgard M.I."/>
        </authorList>
    </citation>
    <scope>NUCLEOTIDE SEQUENCE</scope>
    <source>
        <tissue evidence="1">Shoot tissue taken approximately 20 cm above the soil surface</tissue>
    </source>
</reference>
<reference evidence="1" key="1">
    <citation type="submission" date="2014-09" db="EMBL/GenBank/DDBJ databases">
        <authorList>
            <person name="Magalhaes I.L.F."/>
            <person name="Oliveira U."/>
            <person name="Santos F.R."/>
            <person name="Vidigal T.H.D.A."/>
            <person name="Brescovit A.D."/>
            <person name="Santos A.J."/>
        </authorList>
    </citation>
    <scope>NUCLEOTIDE SEQUENCE</scope>
    <source>
        <tissue evidence="1">Shoot tissue taken approximately 20 cm above the soil surface</tissue>
    </source>
</reference>
<organism evidence="1">
    <name type="scientific">Arundo donax</name>
    <name type="common">Giant reed</name>
    <name type="synonym">Donax arundinaceus</name>
    <dbReference type="NCBI Taxonomy" id="35708"/>
    <lineage>
        <taxon>Eukaryota</taxon>
        <taxon>Viridiplantae</taxon>
        <taxon>Streptophyta</taxon>
        <taxon>Embryophyta</taxon>
        <taxon>Tracheophyta</taxon>
        <taxon>Spermatophyta</taxon>
        <taxon>Magnoliopsida</taxon>
        <taxon>Liliopsida</taxon>
        <taxon>Poales</taxon>
        <taxon>Poaceae</taxon>
        <taxon>PACMAD clade</taxon>
        <taxon>Arundinoideae</taxon>
        <taxon>Arundineae</taxon>
        <taxon>Arundo</taxon>
    </lineage>
</organism>
<sequence>MYISMRLVPSTIVTLYRCCLMYSWTNFPFSRADKLIHAEMTLTSVTSSGLIPCALMLSKTASASNDWLFCTQPDIIVLQETLSFSGISLNMAFASSTWPFLRYPAIIQFQEKRSKLSPLSNNLRAATTSR</sequence>
<dbReference type="AlphaFoldDB" id="A0A0A8Y1G8"/>
<proteinExistence type="predicted"/>
<dbReference type="EMBL" id="GBRH01277939">
    <property type="protein sequence ID" value="JAD19956.1"/>
    <property type="molecule type" value="Transcribed_RNA"/>
</dbReference>
<accession>A0A0A8Y1G8</accession>
<protein>
    <submittedName>
        <fullName evidence="1">Uncharacterized protein</fullName>
    </submittedName>
</protein>
<evidence type="ECO:0000313" key="1">
    <source>
        <dbReference type="EMBL" id="JAD19956.1"/>
    </source>
</evidence>